<organism evidence="2 3">
    <name type="scientific">Ditylenchus dipsaci</name>
    <dbReference type="NCBI Taxonomy" id="166011"/>
    <lineage>
        <taxon>Eukaryota</taxon>
        <taxon>Metazoa</taxon>
        <taxon>Ecdysozoa</taxon>
        <taxon>Nematoda</taxon>
        <taxon>Chromadorea</taxon>
        <taxon>Rhabditida</taxon>
        <taxon>Tylenchina</taxon>
        <taxon>Tylenchomorpha</taxon>
        <taxon>Sphaerularioidea</taxon>
        <taxon>Anguinidae</taxon>
        <taxon>Anguininae</taxon>
        <taxon>Ditylenchus</taxon>
    </lineage>
</organism>
<keyword evidence="2" id="KW-1185">Reference proteome</keyword>
<dbReference type="Proteomes" id="UP000887574">
    <property type="component" value="Unplaced"/>
</dbReference>
<reference evidence="3" key="1">
    <citation type="submission" date="2022-11" db="UniProtKB">
        <authorList>
            <consortium name="WormBaseParasite"/>
        </authorList>
    </citation>
    <scope>IDENTIFICATION</scope>
</reference>
<evidence type="ECO:0000313" key="2">
    <source>
        <dbReference type="Proteomes" id="UP000887574"/>
    </source>
</evidence>
<sequence length="203" mass="22455">MNQLTFVLFLSLFSLLLIPEDIKCQTTAAIPPYKQKTINKIKNYISAFLTDSQLSSLCDLILAGFLAGKTTTEMANDAMNTVMNSLTMTQMQTGLGLMSGITKDFGSLDGAMAFMSPVATIAGNNLTPFMKQVTAKVNSMKAKGKGTTATTLQMYHMMNEFFTQKRCQTILQRVKTNSMSPGNWTLFQKNLNSIVFFSKYNLT</sequence>
<evidence type="ECO:0000313" key="3">
    <source>
        <dbReference type="WBParaSite" id="jg20773"/>
    </source>
</evidence>
<dbReference type="WBParaSite" id="jg20773">
    <property type="protein sequence ID" value="jg20773"/>
    <property type="gene ID" value="jg20773"/>
</dbReference>
<protein>
    <submittedName>
        <fullName evidence="3">Uncharacterized protein</fullName>
    </submittedName>
</protein>
<proteinExistence type="predicted"/>
<name>A0A915DLA0_9BILA</name>
<feature type="signal peptide" evidence="1">
    <location>
        <begin position="1"/>
        <end position="24"/>
    </location>
</feature>
<keyword evidence="1" id="KW-0732">Signal</keyword>
<feature type="chain" id="PRO_5037480530" evidence="1">
    <location>
        <begin position="25"/>
        <end position="203"/>
    </location>
</feature>
<accession>A0A915DLA0</accession>
<dbReference type="AlphaFoldDB" id="A0A915DLA0"/>
<evidence type="ECO:0000256" key="1">
    <source>
        <dbReference type="SAM" id="SignalP"/>
    </source>
</evidence>